<feature type="region of interest" description="Disordered" evidence="7">
    <location>
        <begin position="896"/>
        <end position="918"/>
    </location>
</feature>
<feature type="region of interest" description="Disordered" evidence="7">
    <location>
        <begin position="941"/>
        <end position="1021"/>
    </location>
</feature>
<feature type="domain" description="Sec16 Sec23-binding" evidence="8">
    <location>
        <begin position="266"/>
        <end position="561"/>
    </location>
</feature>
<dbReference type="Pfam" id="PF12931">
    <property type="entry name" value="TPR_Sec16"/>
    <property type="match status" value="1"/>
</dbReference>
<accession>A0A9P6ST30</accession>
<dbReference type="Pfam" id="PF12932">
    <property type="entry name" value="Sec16"/>
    <property type="match status" value="1"/>
</dbReference>
<comment type="caution">
    <text evidence="10">The sequence shown here is derived from an EMBL/GenBank/DDBJ whole genome shotgun (WGS) entry which is preliminary data.</text>
</comment>
<comment type="similarity">
    <text evidence="1 6">Belongs to the SEC16 family.</text>
</comment>
<evidence type="ECO:0000256" key="1">
    <source>
        <dbReference type="ARBA" id="ARBA00005927"/>
    </source>
</evidence>
<keyword evidence="11" id="KW-1185">Reference proteome</keyword>
<evidence type="ECO:0000259" key="8">
    <source>
        <dbReference type="Pfam" id="PF12931"/>
    </source>
</evidence>
<dbReference type="Proteomes" id="UP000749646">
    <property type="component" value="Unassembled WGS sequence"/>
</dbReference>
<feature type="region of interest" description="Disordered" evidence="7">
    <location>
        <begin position="1"/>
        <end position="48"/>
    </location>
</feature>
<dbReference type="PANTHER" id="PTHR13402">
    <property type="entry name" value="RGPR-RELATED"/>
    <property type="match status" value="1"/>
</dbReference>
<feature type="compositionally biased region" description="Low complexity" evidence="7">
    <location>
        <begin position="941"/>
        <end position="1004"/>
    </location>
</feature>
<evidence type="ECO:0000313" key="10">
    <source>
        <dbReference type="EMBL" id="KAF9998974.1"/>
    </source>
</evidence>
<keyword evidence="6" id="KW-0472">Membrane</keyword>
<evidence type="ECO:0000256" key="6">
    <source>
        <dbReference type="RuleBase" id="RU364101"/>
    </source>
</evidence>
<protein>
    <recommendedName>
        <fullName evidence="6">Protein transport protein sec16</fullName>
    </recommendedName>
</protein>
<dbReference type="GO" id="GO:0070971">
    <property type="term" value="C:endoplasmic reticulum exit site"/>
    <property type="evidence" value="ECO:0007669"/>
    <property type="project" value="UniProtKB-ARBA"/>
</dbReference>
<dbReference type="GO" id="GO:0007030">
    <property type="term" value="P:Golgi organization"/>
    <property type="evidence" value="ECO:0007669"/>
    <property type="project" value="TreeGrafter"/>
</dbReference>
<feature type="compositionally biased region" description="Low complexity" evidence="7">
    <location>
        <begin position="35"/>
        <end position="48"/>
    </location>
</feature>
<dbReference type="GO" id="GO:0015031">
    <property type="term" value="P:protein transport"/>
    <property type="evidence" value="ECO:0007669"/>
    <property type="project" value="UniProtKB-KW"/>
</dbReference>
<feature type="compositionally biased region" description="Gly residues" evidence="7">
    <location>
        <begin position="747"/>
        <end position="760"/>
    </location>
</feature>
<dbReference type="CDD" id="cd09233">
    <property type="entry name" value="ACE1-Sec16-like"/>
    <property type="match status" value="1"/>
</dbReference>
<evidence type="ECO:0000256" key="2">
    <source>
        <dbReference type="ARBA" id="ARBA00022448"/>
    </source>
</evidence>
<evidence type="ECO:0000256" key="7">
    <source>
        <dbReference type="SAM" id="MobiDB-lite"/>
    </source>
</evidence>
<comment type="function">
    <text evidence="5 6">Involved in the initiation of assembly of the COPII coat required for the formation of transport vesicles from the endoplasmic reticulum (ER) and the selection of cargo molecules. Also involved in autophagy.</text>
</comment>
<dbReference type="OrthoDB" id="8918678at2759"/>
<dbReference type="GO" id="GO:0016192">
    <property type="term" value="P:vesicle-mediated transport"/>
    <property type="evidence" value="ECO:0007669"/>
    <property type="project" value="UniProtKB-KW"/>
</dbReference>
<evidence type="ECO:0000313" key="11">
    <source>
        <dbReference type="Proteomes" id="UP000749646"/>
    </source>
</evidence>
<dbReference type="EMBL" id="JAAAHW010000793">
    <property type="protein sequence ID" value="KAF9998974.1"/>
    <property type="molecule type" value="Genomic_DNA"/>
</dbReference>
<dbReference type="Gene3D" id="1.25.40.1030">
    <property type="match status" value="1"/>
</dbReference>
<keyword evidence="3 6" id="KW-0256">Endoplasmic reticulum</keyword>
<comment type="subcellular location">
    <subcellularLocation>
        <location evidence="6">Endoplasmic reticulum membrane</location>
    </subcellularLocation>
</comment>
<evidence type="ECO:0000256" key="5">
    <source>
        <dbReference type="ARBA" id="ARBA00024687"/>
    </source>
</evidence>
<feature type="compositionally biased region" description="Basic and acidic residues" evidence="7">
    <location>
        <begin position="896"/>
        <end position="911"/>
    </location>
</feature>
<feature type="compositionally biased region" description="Polar residues" evidence="7">
    <location>
        <begin position="725"/>
        <end position="736"/>
    </location>
</feature>
<keyword evidence="4 6" id="KW-0931">ER-Golgi transport</keyword>
<evidence type="ECO:0000256" key="3">
    <source>
        <dbReference type="ARBA" id="ARBA00022824"/>
    </source>
</evidence>
<organism evidence="10 11">
    <name type="scientific">Modicella reniformis</name>
    <dbReference type="NCBI Taxonomy" id="1440133"/>
    <lineage>
        <taxon>Eukaryota</taxon>
        <taxon>Fungi</taxon>
        <taxon>Fungi incertae sedis</taxon>
        <taxon>Mucoromycota</taxon>
        <taxon>Mortierellomycotina</taxon>
        <taxon>Mortierellomycetes</taxon>
        <taxon>Mortierellales</taxon>
        <taxon>Mortierellaceae</taxon>
        <taxon>Modicella</taxon>
    </lineage>
</organism>
<keyword evidence="2 6" id="KW-0813">Transport</keyword>
<dbReference type="PANTHER" id="PTHR13402:SF6">
    <property type="entry name" value="SECRETORY 16, ISOFORM I"/>
    <property type="match status" value="1"/>
</dbReference>
<proteinExistence type="inferred from homology"/>
<reference evidence="10" key="1">
    <citation type="journal article" date="2020" name="Fungal Divers.">
        <title>Resolving the Mortierellaceae phylogeny through synthesis of multi-gene phylogenetics and phylogenomics.</title>
        <authorList>
            <person name="Vandepol N."/>
            <person name="Liber J."/>
            <person name="Desiro A."/>
            <person name="Na H."/>
            <person name="Kennedy M."/>
            <person name="Barry K."/>
            <person name="Grigoriev I.V."/>
            <person name="Miller A.N."/>
            <person name="O'Donnell K."/>
            <person name="Stajich J.E."/>
            <person name="Bonito G."/>
        </authorList>
    </citation>
    <scope>NUCLEOTIDE SEQUENCE</scope>
    <source>
        <strain evidence="10">MES-2147</strain>
    </source>
</reference>
<evidence type="ECO:0000256" key="4">
    <source>
        <dbReference type="ARBA" id="ARBA00022892"/>
    </source>
</evidence>
<sequence length="1021" mass="114733">MASRSATPLPGHQSPFIPNHASSMPGLDRMNSFSQEQGQLQPQHQEQPYFQQEYSPANQLWDPQGYSNNDNQQQQQHYASFTGQYVDSLFPSQDHLAPELEIDPVVPERINDPLNRHLGCPLVAFGFGGKIITWFPSIGKTATSASAHGQDVHVPLNVKQISDIIPKDINIANYPGPLLMDSSVQLKSKQKDVMKLIEDKINELGQSLEVNLSDAHRALIWKLLKVIARIDEAVSGVLRSVPIANLLSEAVQQKTSQELSGSIDTLQELLRQGNLATSIRHAIDSQLWAHALVISSHGNRELWNETVNSFITHELTARDKHANGRESLRVLYNILSGQSERAVSELVPQNLRAQYLENKDDLSKRVEIPDQSLSQWCDTLGLILSNRTEGDHSIVNSLGNLLRKEGWIEAAHICYLLSPQASTHSGPDTPNASMVFLGADHNPHALYPYYKNADSFQKTEIYEFGCALKSSGATGGLPFLQAYKLIYAWSLLDAGMFSEAARYLEAIENIVKSQPKGSPYYNSTLLAQMKDLTERMAASVHGTNAGPWLSKKVPNPVLGSIFDVSENRSLEPDFSSHEHADLTIIETASLDSASQQSSVEQIQQADSTLDRVAPEAPIVAQEQTEHHSNDIFNRLGDAAHILDHQGQPYDVYQSHEGDYSQAPTMEQREPENQHQDTGYYAQEIGKEVHASVVEDQGHNQHQISSVISEHHSSAVAVESTFSTQVVTGSEKPSQGTVPGLEVQDSGYDGGYARGPDGTGYGYDHQNTAAYSQDQYQKHEEVTYDSTHYYHQEEVYRQVQTTNGAGEVFEAEYNETDVQQISEIHMTETASQDHHQHQHITHAQRQTYGDTVPTLEQRSETHLLAENGAEVEGDHWPQGQQFQQGEQTHVAEEYGVEGHHNDHEGPSFEQGDHQQQQGYKDEEYNKHVDDQQQQYQQVEYQQGEYQQSEYQQGDYQQGDYQQGEYQQGEYQEGEYQQGEHQQGEYQEGEYQQADHQQGEYQQGEYQQDEHQQGEYQQADHQQ</sequence>
<dbReference type="GO" id="GO:0070973">
    <property type="term" value="P:protein localization to endoplasmic reticulum exit site"/>
    <property type="evidence" value="ECO:0007669"/>
    <property type="project" value="TreeGrafter"/>
</dbReference>
<keyword evidence="6" id="KW-0653">Protein transport</keyword>
<dbReference type="GO" id="GO:0006914">
    <property type="term" value="P:autophagy"/>
    <property type="evidence" value="ECO:0007669"/>
    <property type="project" value="UniProtKB-KW"/>
</dbReference>
<dbReference type="InterPro" id="IPR024298">
    <property type="entry name" value="Sec16_Sec23-bd"/>
</dbReference>
<dbReference type="InterPro" id="IPR024340">
    <property type="entry name" value="Sec16_CCD"/>
</dbReference>
<evidence type="ECO:0000259" key="9">
    <source>
        <dbReference type="Pfam" id="PF12932"/>
    </source>
</evidence>
<feature type="region of interest" description="Disordered" evidence="7">
    <location>
        <begin position="725"/>
        <end position="760"/>
    </location>
</feature>
<feature type="domain" description="Sec16 central conserved" evidence="9">
    <location>
        <begin position="120"/>
        <end position="228"/>
    </location>
</feature>
<dbReference type="GO" id="GO:0005789">
    <property type="term" value="C:endoplasmic reticulum membrane"/>
    <property type="evidence" value="ECO:0007669"/>
    <property type="project" value="UniProtKB-SubCell"/>
</dbReference>
<dbReference type="AlphaFoldDB" id="A0A9P6ST30"/>
<keyword evidence="6" id="KW-0072">Autophagy</keyword>
<dbReference type="GO" id="GO:0012507">
    <property type="term" value="C:ER to Golgi transport vesicle membrane"/>
    <property type="evidence" value="ECO:0007669"/>
    <property type="project" value="TreeGrafter"/>
</dbReference>
<name>A0A9P6ST30_9FUNG</name>
<feature type="non-terminal residue" evidence="10">
    <location>
        <position position="1"/>
    </location>
</feature>
<gene>
    <name evidence="10" type="primary">SEC16_1</name>
    <name evidence="10" type="ORF">BGZ65_005602</name>
</gene>